<protein>
    <recommendedName>
        <fullName evidence="2">DUF5658 domain-containing protein</fullName>
    </recommendedName>
</protein>
<proteinExistence type="predicted"/>
<dbReference type="InterPro" id="IPR043717">
    <property type="entry name" value="DUF5658"/>
</dbReference>
<dbReference type="Pfam" id="PF18902">
    <property type="entry name" value="DUF5658"/>
    <property type="match status" value="1"/>
</dbReference>
<keyword evidence="1" id="KW-1133">Transmembrane helix</keyword>
<name>X1EVC9_9ZZZZ</name>
<keyword evidence="1" id="KW-0472">Membrane</keyword>
<accession>X1EVC9</accession>
<gene>
    <name evidence="3" type="ORF">S01H4_64912</name>
</gene>
<dbReference type="EMBL" id="BART01039523">
    <property type="protein sequence ID" value="GAH21129.1"/>
    <property type="molecule type" value="Genomic_DNA"/>
</dbReference>
<sequence length="72" mass="8064">MIQQLHLRRIPMLNYYLFTFWIVINIIDAVSTYIGIQGGRTEANPIMNLAIGQLQLIPALVVKVSLAILVGI</sequence>
<feature type="transmembrane region" description="Helical" evidence="1">
    <location>
        <begin position="12"/>
        <end position="34"/>
    </location>
</feature>
<feature type="non-terminal residue" evidence="3">
    <location>
        <position position="72"/>
    </location>
</feature>
<dbReference type="AlphaFoldDB" id="X1EVC9"/>
<evidence type="ECO:0000256" key="1">
    <source>
        <dbReference type="SAM" id="Phobius"/>
    </source>
</evidence>
<feature type="transmembrane region" description="Helical" evidence="1">
    <location>
        <begin position="46"/>
        <end position="70"/>
    </location>
</feature>
<organism evidence="3">
    <name type="scientific">marine sediment metagenome</name>
    <dbReference type="NCBI Taxonomy" id="412755"/>
    <lineage>
        <taxon>unclassified sequences</taxon>
        <taxon>metagenomes</taxon>
        <taxon>ecological metagenomes</taxon>
    </lineage>
</organism>
<reference evidence="3" key="1">
    <citation type="journal article" date="2014" name="Front. Microbiol.">
        <title>High frequency of phylogenetically diverse reductive dehalogenase-homologous genes in deep subseafloor sedimentary metagenomes.</title>
        <authorList>
            <person name="Kawai M."/>
            <person name="Futagami T."/>
            <person name="Toyoda A."/>
            <person name="Takaki Y."/>
            <person name="Nishi S."/>
            <person name="Hori S."/>
            <person name="Arai W."/>
            <person name="Tsubouchi T."/>
            <person name="Morono Y."/>
            <person name="Uchiyama I."/>
            <person name="Ito T."/>
            <person name="Fujiyama A."/>
            <person name="Inagaki F."/>
            <person name="Takami H."/>
        </authorList>
    </citation>
    <scope>NUCLEOTIDE SEQUENCE</scope>
    <source>
        <strain evidence="3">Expedition CK06-06</strain>
    </source>
</reference>
<evidence type="ECO:0000259" key="2">
    <source>
        <dbReference type="Pfam" id="PF18902"/>
    </source>
</evidence>
<keyword evidence="1" id="KW-0812">Transmembrane</keyword>
<comment type="caution">
    <text evidence="3">The sequence shown here is derived from an EMBL/GenBank/DDBJ whole genome shotgun (WGS) entry which is preliminary data.</text>
</comment>
<evidence type="ECO:0000313" key="3">
    <source>
        <dbReference type="EMBL" id="GAH21129.1"/>
    </source>
</evidence>
<feature type="domain" description="DUF5658" evidence="2">
    <location>
        <begin position="22"/>
        <end position="70"/>
    </location>
</feature>